<dbReference type="OrthoDB" id="6283463at2759"/>
<evidence type="ECO:0000313" key="7">
    <source>
        <dbReference type="RefSeq" id="XP_020087366.1"/>
    </source>
</evidence>
<evidence type="ECO:0000256" key="3">
    <source>
        <dbReference type="ARBA" id="ARBA00023242"/>
    </source>
</evidence>
<comment type="subcellular location">
    <subcellularLocation>
        <location evidence="1">Nucleus</location>
    </subcellularLocation>
</comment>
<dbReference type="Pfam" id="PF03638">
    <property type="entry name" value="TCR"/>
    <property type="match status" value="2"/>
</dbReference>
<evidence type="ECO:0000259" key="5">
    <source>
        <dbReference type="PROSITE" id="PS51634"/>
    </source>
</evidence>
<evidence type="ECO:0000256" key="1">
    <source>
        <dbReference type="ARBA" id="ARBA00004123"/>
    </source>
</evidence>
<keyword evidence="6" id="KW-1185">Reference proteome</keyword>
<evidence type="ECO:0000256" key="2">
    <source>
        <dbReference type="ARBA" id="ARBA00007267"/>
    </source>
</evidence>
<proteinExistence type="inferred from homology"/>
<dbReference type="RefSeq" id="XP_020087366.1">
    <property type="nucleotide sequence ID" value="XM_020231777.1"/>
</dbReference>
<evidence type="ECO:0000256" key="4">
    <source>
        <dbReference type="SAM" id="MobiDB-lite"/>
    </source>
</evidence>
<dbReference type="AlphaFoldDB" id="A0A6P5EUC0"/>
<dbReference type="GO" id="GO:0003700">
    <property type="term" value="F:DNA-binding transcription factor activity"/>
    <property type="evidence" value="ECO:0007669"/>
    <property type="project" value="InterPro"/>
</dbReference>
<dbReference type="GO" id="GO:0005634">
    <property type="term" value="C:nucleus"/>
    <property type="evidence" value="ECO:0007669"/>
    <property type="project" value="UniProtKB-SubCell"/>
</dbReference>
<comment type="similarity">
    <text evidence="2">Belongs to the lin-54 family.</text>
</comment>
<dbReference type="InterPro" id="IPR044522">
    <property type="entry name" value="TSO1-like"/>
</dbReference>
<reference evidence="6" key="1">
    <citation type="journal article" date="2015" name="Nat. Genet.">
        <title>The pineapple genome and the evolution of CAM photosynthesis.</title>
        <authorList>
            <person name="Ming R."/>
            <person name="VanBuren R."/>
            <person name="Wai C.M."/>
            <person name="Tang H."/>
            <person name="Schatz M.C."/>
            <person name="Bowers J.E."/>
            <person name="Lyons E."/>
            <person name="Wang M.L."/>
            <person name="Chen J."/>
            <person name="Biggers E."/>
            <person name="Zhang J."/>
            <person name="Huang L."/>
            <person name="Zhang L."/>
            <person name="Miao W."/>
            <person name="Zhang J."/>
            <person name="Ye Z."/>
            <person name="Miao C."/>
            <person name="Lin Z."/>
            <person name="Wang H."/>
            <person name="Zhou H."/>
            <person name="Yim W.C."/>
            <person name="Priest H.D."/>
            <person name="Zheng C."/>
            <person name="Woodhouse M."/>
            <person name="Edger P.P."/>
            <person name="Guyot R."/>
            <person name="Guo H.B."/>
            <person name="Guo H."/>
            <person name="Zheng G."/>
            <person name="Singh R."/>
            <person name="Sharma A."/>
            <person name="Min X."/>
            <person name="Zheng Y."/>
            <person name="Lee H."/>
            <person name="Gurtowski J."/>
            <person name="Sedlazeck F.J."/>
            <person name="Harkess A."/>
            <person name="McKain M.R."/>
            <person name="Liao Z."/>
            <person name="Fang J."/>
            <person name="Liu J."/>
            <person name="Zhang X."/>
            <person name="Zhang Q."/>
            <person name="Hu W."/>
            <person name="Qin Y."/>
            <person name="Wang K."/>
            <person name="Chen L.Y."/>
            <person name="Shirley N."/>
            <person name="Lin Y.R."/>
            <person name="Liu L.Y."/>
            <person name="Hernandez A.G."/>
            <person name="Wright C.L."/>
            <person name="Bulone V."/>
            <person name="Tuskan G.A."/>
            <person name="Heath K."/>
            <person name="Zee F."/>
            <person name="Moore P.H."/>
            <person name="Sunkar R."/>
            <person name="Leebens-Mack J.H."/>
            <person name="Mockler T."/>
            <person name="Bennetzen J.L."/>
            <person name="Freeling M."/>
            <person name="Sankoff D."/>
            <person name="Paterson A.H."/>
            <person name="Zhu X."/>
            <person name="Yang X."/>
            <person name="Smith J.A."/>
            <person name="Cushman J.C."/>
            <person name="Paull R.E."/>
            <person name="Yu Q."/>
        </authorList>
    </citation>
    <scope>NUCLEOTIDE SEQUENCE [LARGE SCALE GENOMIC DNA]</scope>
    <source>
        <strain evidence="6">cv. F153</strain>
    </source>
</reference>
<feature type="region of interest" description="Disordered" evidence="4">
    <location>
        <begin position="1"/>
        <end position="68"/>
    </location>
</feature>
<gene>
    <name evidence="7" type="primary">LOC109709511</name>
</gene>
<organism evidence="6 7">
    <name type="scientific">Ananas comosus</name>
    <name type="common">Pineapple</name>
    <name type="synonym">Ananas ananas</name>
    <dbReference type="NCBI Taxonomy" id="4615"/>
    <lineage>
        <taxon>Eukaryota</taxon>
        <taxon>Viridiplantae</taxon>
        <taxon>Streptophyta</taxon>
        <taxon>Embryophyta</taxon>
        <taxon>Tracheophyta</taxon>
        <taxon>Spermatophyta</taxon>
        <taxon>Magnoliopsida</taxon>
        <taxon>Liliopsida</taxon>
        <taxon>Poales</taxon>
        <taxon>Bromeliaceae</taxon>
        <taxon>Bromelioideae</taxon>
        <taxon>Ananas</taxon>
    </lineage>
</organism>
<feature type="compositionally biased region" description="Pro residues" evidence="4">
    <location>
        <begin position="1"/>
        <end position="13"/>
    </location>
</feature>
<dbReference type="SMART" id="SM01114">
    <property type="entry name" value="CXC"/>
    <property type="match status" value="2"/>
</dbReference>
<evidence type="ECO:0000313" key="6">
    <source>
        <dbReference type="Proteomes" id="UP000515123"/>
    </source>
</evidence>
<dbReference type="GeneID" id="109709511"/>
<sequence>MDPEAAPPPPSSPPLESNPEDRVEAPAEAGKEAERSAEPASVEEMNNSEDAGDKKRSEDGGEGEGCRPCSCKKSRCLKLYCICFSTGTYCSELCGCQQCFNKLTYKEEVLSARKELQLRNKFSPSSKALRSSEVGQEVGDETKKSPGSALVKRGCTCKKSSCLKKYCDCYQSGIGCTIYCKCEDCKNVFGRKDAEDEEDYPIAYRSPYSKESLFLQDHPDDIGGHIIAQPLSQLQPPPWCLKRPVENGIMDVPTSYADYRYPRDKQLQPKHEKVYSISKCIEVMNAMTELSKNEKSLAPDVFLEPSNREIFLSLSADIRMMWLRRKLQNL</sequence>
<dbReference type="PROSITE" id="PS51634">
    <property type="entry name" value="CRC"/>
    <property type="match status" value="1"/>
</dbReference>
<name>A0A6P5EUC0_ANACO</name>
<protein>
    <submittedName>
        <fullName evidence="7">Protein tesmin/TSO1-like CXC 2 isoform X1</fullName>
    </submittedName>
</protein>
<dbReference type="InterPro" id="IPR033467">
    <property type="entry name" value="Tesmin/TSO1-like_CXC"/>
</dbReference>
<reference evidence="7" key="2">
    <citation type="submission" date="2025-08" db="UniProtKB">
        <authorList>
            <consortium name="RefSeq"/>
        </authorList>
    </citation>
    <scope>IDENTIFICATION</scope>
    <source>
        <tissue evidence="7">Leaf</tissue>
    </source>
</reference>
<dbReference type="PANTHER" id="PTHR46159:SF6">
    <property type="entry name" value="OS12G0605300 PROTEIN"/>
    <property type="match status" value="1"/>
</dbReference>
<feature type="domain" description="CRC" evidence="5">
    <location>
        <begin position="65"/>
        <end position="190"/>
    </location>
</feature>
<dbReference type="InterPro" id="IPR005172">
    <property type="entry name" value="CRC"/>
</dbReference>
<keyword evidence="3" id="KW-0539">Nucleus</keyword>
<dbReference type="PANTHER" id="PTHR46159">
    <property type="entry name" value="PROTEIN TESMIN/TSO1-LIKE CXC 2"/>
    <property type="match status" value="1"/>
</dbReference>
<feature type="compositionally biased region" description="Basic and acidic residues" evidence="4">
    <location>
        <begin position="19"/>
        <end position="37"/>
    </location>
</feature>
<dbReference type="Proteomes" id="UP000515123">
    <property type="component" value="Linkage group 4"/>
</dbReference>
<accession>A0A6P5EUC0</accession>